<dbReference type="PROSITE" id="PS00107">
    <property type="entry name" value="PROTEIN_KINASE_ATP"/>
    <property type="match status" value="1"/>
</dbReference>
<keyword evidence="4" id="KW-0597">Phosphoprotein</keyword>
<dbReference type="InterPro" id="IPR001849">
    <property type="entry name" value="PH_domain"/>
</dbReference>
<dbReference type="PROSITE" id="PS51285">
    <property type="entry name" value="AGC_KINASE_CTER"/>
    <property type="match status" value="1"/>
</dbReference>
<dbReference type="InterPro" id="IPR017892">
    <property type="entry name" value="Pkinase_C"/>
</dbReference>
<dbReference type="PROSITE" id="PS00108">
    <property type="entry name" value="PROTEIN_KINASE_ST"/>
    <property type="match status" value="1"/>
</dbReference>
<dbReference type="Pfam" id="PF00433">
    <property type="entry name" value="Pkinase_C"/>
    <property type="match status" value="1"/>
</dbReference>
<dbReference type="InterPro" id="IPR000719">
    <property type="entry name" value="Prot_kinase_dom"/>
</dbReference>
<organism evidence="14 15">
    <name type="scientific">Tritrichomonas musculus</name>
    <dbReference type="NCBI Taxonomy" id="1915356"/>
    <lineage>
        <taxon>Eukaryota</taxon>
        <taxon>Metamonada</taxon>
        <taxon>Parabasalia</taxon>
        <taxon>Tritrichomonadida</taxon>
        <taxon>Tritrichomonadidae</taxon>
        <taxon>Tritrichomonas</taxon>
    </lineage>
</organism>
<evidence type="ECO:0000256" key="3">
    <source>
        <dbReference type="ARBA" id="ARBA00022527"/>
    </source>
</evidence>
<feature type="domain" description="AGC-kinase C-terminal" evidence="13">
    <location>
        <begin position="368"/>
        <end position="436"/>
    </location>
</feature>
<dbReference type="Proteomes" id="UP001470230">
    <property type="component" value="Unassembled WGS sequence"/>
</dbReference>
<comment type="similarity">
    <text evidence="1">Belongs to the protein kinase superfamily. AGC Ser/Thr protein kinase family. RAC subfamily.</text>
</comment>
<evidence type="ECO:0000256" key="4">
    <source>
        <dbReference type="ARBA" id="ARBA00022553"/>
    </source>
</evidence>
<dbReference type="InterPro" id="IPR011993">
    <property type="entry name" value="PH-like_dom_sf"/>
</dbReference>
<dbReference type="PANTHER" id="PTHR24351">
    <property type="entry name" value="RIBOSOMAL PROTEIN S6 KINASE"/>
    <property type="match status" value="1"/>
</dbReference>
<evidence type="ECO:0000313" key="15">
    <source>
        <dbReference type="Proteomes" id="UP001470230"/>
    </source>
</evidence>
<feature type="domain" description="PH" evidence="11">
    <location>
        <begin position="9"/>
        <end position="105"/>
    </location>
</feature>
<evidence type="ECO:0000256" key="2">
    <source>
        <dbReference type="ARBA" id="ARBA00012513"/>
    </source>
</evidence>
<reference evidence="14 15" key="1">
    <citation type="submission" date="2024-04" db="EMBL/GenBank/DDBJ databases">
        <title>Tritrichomonas musculus Genome.</title>
        <authorList>
            <person name="Alves-Ferreira E."/>
            <person name="Grigg M."/>
            <person name="Lorenzi H."/>
            <person name="Galac M."/>
        </authorList>
    </citation>
    <scope>NUCLEOTIDE SEQUENCE [LARGE SCALE GENOMIC DNA]</scope>
    <source>
        <strain evidence="14 15">EAF2021</strain>
    </source>
</reference>
<dbReference type="SUPFAM" id="SSF50729">
    <property type="entry name" value="PH domain-like"/>
    <property type="match status" value="1"/>
</dbReference>
<evidence type="ECO:0000256" key="1">
    <source>
        <dbReference type="ARBA" id="ARBA00006935"/>
    </source>
</evidence>
<keyword evidence="6 9" id="KW-0547">Nucleotide-binding</keyword>
<dbReference type="SMART" id="SM00233">
    <property type="entry name" value="PH"/>
    <property type="match status" value="1"/>
</dbReference>
<evidence type="ECO:0000256" key="10">
    <source>
        <dbReference type="RuleBase" id="RU000304"/>
    </source>
</evidence>
<dbReference type="InterPro" id="IPR045270">
    <property type="entry name" value="STKc_AGC"/>
</dbReference>
<dbReference type="Gene3D" id="2.30.29.30">
    <property type="entry name" value="Pleckstrin-homology domain (PH domain)/Phosphotyrosine-binding domain (PTB)"/>
    <property type="match status" value="1"/>
</dbReference>
<evidence type="ECO:0000259" key="13">
    <source>
        <dbReference type="PROSITE" id="PS51285"/>
    </source>
</evidence>
<dbReference type="EC" id="2.7.11.1" evidence="2"/>
<dbReference type="Gene3D" id="1.10.510.10">
    <property type="entry name" value="Transferase(Phosphotransferase) domain 1"/>
    <property type="match status" value="1"/>
</dbReference>
<name>A0ABR2JYR5_9EUKA</name>
<dbReference type="InterPro" id="IPR011009">
    <property type="entry name" value="Kinase-like_dom_sf"/>
</dbReference>
<evidence type="ECO:0000259" key="12">
    <source>
        <dbReference type="PROSITE" id="PS50011"/>
    </source>
</evidence>
<dbReference type="Gene3D" id="3.30.200.20">
    <property type="entry name" value="Phosphorylase Kinase, domain 1"/>
    <property type="match status" value="1"/>
</dbReference>
<proteinExistence type="inferred from homology"/>
<gene>
    <name evidence="14" type="ORF">M9Y10_042897</name>
</gene>
<dbReference type="PROSITE" id="PS50011">
    <property type="entry name" value="PROTEIN_KINASE_DOM"/>
    <property type="match status" value="1"/>
</dbReference>
<keyword evidence="15" id="KW-1185">Reference proteome</keyword>
<dbReference type="SUPFAM" id="SSF56112">
    <property type="entry name" value="Protein kinase-like (PK-like)"/>
    <property type="match status" value="1"/>
</dbReference>
<keyword evidence="7" id="KW-0418">Kinase</keyword>
<dbReference type="PROSITE" id="PS50003">
    <property type="entry name" value="PH_DOMAIN"/>
    <property type="match status" value="1"/>
</dbReference>
<evidence type="ECO:0000313" key="14">
    <source>
        <dbReference type="EMBL" id="KAK8883798.1"/>
    </source>
</evidence>
<sequence length="450" mass="51515">MDGNDKAKEVVLEDVMRRKGTKVGLWRKRFVQLTPHQIIVYKEEHEGEVYQRFDIFPTTTVEFSELEGAPTLIVRNEGNSVGLTLSNENIEKVIRWVNEIRNITLQTPGLSMDNFEILSVIGRGFYGKVMLVKKKDTDELYAIKTVHKNLLIESRKVHTIFAERNVLMKSKHPFIVNICFAFQTETKVYLGLEYVPGGDLYRHLHTDGNLSIEEVRLIIAQLCLAIDYLHSVNVVYRDLKSENVLIDQDGFVKLTDFGLAKALTPDLKQTETFCGTNEYLAPEIIYRNPYGPEIDWWAIGILTYELLYGQPPFHDPSKLKMFKRILNEDPKFPDGTDESIISFISALLTKDPLKRAKFEDLKGHPFFKGINFKDILDKKFKPIYVPQDTSKVTNNFDAEFTNEKAEDSDGEQAEPENKDDFTGFSYFGGINQQPADDDLSDDGECIAIED</sequence>
<dbReference type="InterPro" id="IPR000961">
    <property type="entry name" value="AGC-kinase_C"/>
</dbReference>
<comment type="caution">
    <text evidence="14">The sequence shown here is derived from an EMBL/GenBank/DDBJ whole genome shotgun (WGS) entry which is preliminary data.</text>
</comment>
<dbReference type="CDD" id="cd05123">
    <property type="entry name" value="STKc_AGC"/>
    <property type="match status" value="1"/>
</dbReference>
<feature type="binding site" evidence="9">
    <location>
        <position position="144"/>
    </location>
    <ligand>
        <name>ATP</name>
        <dbReference type="ChEBI" id="CHEBI:30616"/>
    </ligand>
</feature>
<evidence type="ECO:0000256" key="8">
    <source>
        <dbReference type="ARBA" id="ARBA00022840"/>
    </source>
</evidence>
<evidence type="ECO:0000259" key="11">
    <source>
        <dbReference type="PROSITE" id="PS50003"/>
    </source>
</evidence>
<evidence type="ECO:0000256" key="7">
    <source>
        <dbReference type="ARBA" id="ARBA00022777"/>
    </source>
</evidence>
<dbReference type="SMART" id="SM00133">
    <property type="entry name" value="S_TK_X"/>
    <property type="match status" value="1"/>
</dbReference>
<keyword evidence="8 9" id="KW-0067">ATP-binding</keyword>
<keyword evidence="5" id="KW-0808">Transferase</keyword>
<dbReference type="InterPro" id="IPR008271">
    <property type="entry name" value="Ser/Thr_kinase_AS"/>
</dbReference>
<evidence type="ECO:0000256" key="5">
    <source>
        <dbReference type="ARBA" id="ARBA00022679"/>
    </source>
</evidence>
<feature type="domain" description="Protein kinase" evidence="12">
    <location>
        <begin position="115"/>
        <end position="367"/>
    </location>
</feature>
<dbReference type="SMART" id="SM00220">
    <property type="entry name" value="S_TKc"/>
    <property type="match status" value="1"/>
</dbReference>
<dbReference type="EMBL" id="JAPFFF010000008">
    <property type="protein sequence ID" value="KAK8883798.1"/>
    <property type="molecule type" value="Genomic_DNA"/>
</dbReference>
<evidence type="ECO:0000256" key="9">
    <source>
        <dbReference type="PROSITE-ProRule" id="PRU10141"/>
    </source>
</evidence>
<protein>
    <recommendedName>
        <fullName evidence="2">non-specific serine/threonine protein kinase</fullName>
        <ecNumber evidence="2">2.7.11.1</ecNumber>
    </recommendedName>
</protein>
<keyword evidence="3 10" id="KW-0723">Serine/threonine-protein kinase</keyword>
<evidence type="ECO:0000256" key="6">
    <source>
        <dbReference type="ARBA" id="ARBA00022741"/>
    </source>
</evidence>
<dbReference type="InterPro" id="IPR017441">
    <property type="entry name" value="Protein_kinase_ATP_BS"/>
</dbReference>
<accession>A0ABR2JYR5</accession>
<dbReference type="Pfam" id="PF00069">
    <property type="entry name" value="Pkinase"/>
    <property type="match status" value="1"/>
</dbReference>